<proteinExistence type="predicted"/>
<reference evidence="1" key="1">
    <citation type="submission" date="2014-11" db="EMBL/GenBank/DDBJ databases">
        <authorList>
            <person name="Amaro Gonzalez C."/>
        </authorList>
    </citation>
    <scope>NUCLEOTIDE SEQUENCE</scope>
</reference>
<name>A0A0E9UC46_ANGAN</name>
<sequence length="60" mass="6888">MNCVSYLHLTYLRSASGLNSVSLKSNLIQMYGEDRIPTYQIVSKRYLPRSLLVCISMGRF</sequence>
<organism evidence="1">
    <name type="scientific">Anguilla anguilla</name>
    <name type="common">European freshwater eel</name>
    <name type="synonym">Muraena anguilla</name>
    <dbReference type="NCBI Taxonomy" id="7936"/>
    <lineage>
        <taxon>Eukaryota</taxon>
        <taxon>Metazoa</taxon>
        <taxon>Chordata</taxon>
        <taxon>Craniata</taxon>
        <taxon>Vertebrata</taxon>
        <taxon>Euteleostomi</taxon>
        <taxon>Actinopterygii</taxon>
        <taxon>Neopterygii</taxon>
        <taxon>Teleostei</taxon>
        <taxon>Anguilliformes</taxon>
        <taxon>Anguillidae</taxon>
        <taxon>Anguilla</taxon>
    </lineage>
</organism>
<dbReference type="AlphaFoldDB" id="A0A0E9UC46"/>
<accession>A0A0E9UC46</accession>
<dbReference type="EMBL" id="GBXM01046034">
    <property type="protein sequence ID" value="JAH62543.1"/>
    <property type="molecule type" value="Transcribed_RNA"/>
</dbReference>
<reference evidence="1" key="2">
    <citation type="journal article" date="2015" name="Fish Shellfish Immunol.">
        <title>Early steps in the European eel (Anguilla anguilla)-Vibrio vulnificus interaction in the gills: Role of the RtxA13 toxin.</title>
        <authorList>
            <person name="Callol A."/>
            <person name="Pajuelo D."/>
            <person name="Ebbesson L."/>
            <person name="Teles M."/>
            <person name="MacKenzie S."/>
            <person name="Amaro C."/>
        </authorList>
    </citation>
    <scope>NUCLEOTIDE SEQUENCE</scope>
</reference>
<evidence type="ECO:0000313" key="1">
    <source>
        <dbReference type="EMBL" id="JAH62543.1"/>
    </source>
</evidence>
<protein>
    <submittedName>
        <fullName evidence="1">Uncharacterized protein</fullName>
    </submittedName>
</protein>